<comment type="caution">
    <text evidence="3">The sequence shown here is derived from an EMBL/GenBank/DDBJ whole genome shotgun (WGS) entry which is preliminary data.</text>
</comment>
<organism evidence="3 4">
    <name type="scientific">Gordonia soli NBRC 108243</name>
    <dbReference type="NCBI Taxonomy" id="1223545"/>
    <lineage>
        <taxon>Bacteria</taxon>
        <taxon>Bacillati</taxon>
        <taxon>Actinomycetota</taxon>
        <taxon>Actinomycetes</taxon>
        <taxon>Mycobacteriales</taxon>
        <taxon>Gordoniaceae</taxon>
        <taxon>Gordonia</taxon>
    </lineage>
</organism>
<evidence type="ECO:0008006" key="5">
    <source>
        <dbReference type="Google" id="ProtNLM"/>
    </source>
</evidence>
<evidence type="ECO:0000256" key="1">
    <source>
        <dbReference type="SAM" id="MobiDB-lite"/>
    </source>
</evidence>
<keyword evidence="4" id="KW-1185">Reference proteome</keyword>
<feature type="transmembrane region" description="Helical" evidence="2">
    <location>
        <begin position="39"/>
        <end position="59"/>
    </location>
</feature>
<keyword evidence="2" id="KW-0472">Membrane</keyword>
<dbReference type="STRING" id="1223545.GS4_33_01230"/>
<feature type="transmembrane region" description="Helical" evidence="2">
    <location>
        <begin position="289"/>
        <end position="311"/>
    </location>
</feature>
<dbReference type="AlphaFoldDB" id="M0QRS4"/>
<protein>
    <recommendedName>
        <fullName evidence="5">Glycosyltransferase RgtA/B/C/D-like domain-containing protein</fullName>
    </recommendedName>
</protein>
<evidence type="ECO:0000313" key="4">
    <source>
        <dbReference type="Proteomes" id="UP000011666"/>
    </source>
</evidence>
<accession>M0QRS4</accession>
<evidence type="ECO:0000313" key="3">
    <source>
        <dbReference type="EMBL" id="GAC70307.1"/>
    </source>
</evidence>
<feature type="transmembrane region" description="Helical" evidence="2">
    <location>
        <begin position="463"/>
        <end position="482"/>
    </location>
</feature>
<gene>
    <name evidence="3" type="ORF">GS4_33_01230</name>
</gene>
<dbReference type="EMBL" id="BANX01000033">
    <property type="protein sequence ID" value="GAC70307.1"/>
    <property type="molecule type" value="Genomic_DNA"/>
</dbReference>
<evidence type="ECO:0000256" key="2">
    <source>
        <dbReference type="SAM" id="Phobius"/>
    </source>
</evidence>
<keyword evidence="2" id="KW-0812">Transmembrane</keyword>
<sequence>MMTSTVDIPRGDRAVTEAPADGAASHSLDAARSAPPPRWLRWSVLAGIVAIAIGVRLLFLDQQTMDYQAFLSRWYQTLDTQGFGAFRQRFADYNYPYLYLLWVLTVLNVPALIGVKALSITFDFLLGWFAYRIVGLRTDRFWLRAAGFGTIVLLPSVVANSSYWGQADAIYSAFAVGGIYFLLRAQRDHLVRYSVWACVFFGVAVAFKLQAVFVMPVLVWLLLRRRLPWYSLLAIPVVFLALDVPAVLAGASWSTALSVYLDQTGSYQQLTLGAANLYQLIPIEGDATWLAHIGIGAAFAVVALFFGWTLWRRPPVTPTTILVVATAGAVVIPFLLPAMHDRYFYAAEVLTVVTAFYLPLRFVLIPILVQAAAIGVYHSSLTGDQGQAMGGGPGAGGPRGGGATDAGLANAGARPSGPSGHGPGEAAGSRPGGGDGGGGRQPTVTGAGRGGSGYTSGRGDTALSIYASMMGLAVLGIVYAVGDSFRRARAVFSR</sequence>
<feature type="transmembrane region" description="Helical" evidence="2">
    <location>
        <begin position="164"/>
        <end position="183"/>
    </location>
</feature>
<feature type="compositionally biased region" description="Gly residues" evidence="1">
    <location>
        <begin position="419"/>
        <end position="440"/>
    </location>
</feature>
<feature type="transmembrane region" description="Helical" evidence="2">
    <location>
        <begin position="141"/>
        <end position="158"/>
    </location>
</feature>
<feature type="transmembrane region" description="Helical" evidence="2">
    <location>
        <begin position="343"/>
        <end position="369"/>
    </location>
</feature>
<name>M0QRS4_9ACTN</name>
<reference evidence="3 4" key="1">
    <citation type="submission" date="2013-01" db="EMBL/GenBank/DDBJ databases">
        <title>Whole genome shotgun sequence of Gordonia soli NBRC 108243.</title>
        <authorList>
            <person name="Isaki-Nakamura S."/>
            <person name="Hosoyama A."/>
            <person name="Tsuchikane K."/>
            <person name="Ando Y."/>
            <person name="Baba S."/>
            <person name="Ohji S."/>
            <person name="Hamada M."/>
            <person name="Tamura T."/>
            <person name="Yamazoe A."/>
            <person name="Yamazaki S."/>
            <person name="Fujita N."/>
        </authorList>
    </citation>
    <scope>NUCLEOTIDE SEQUENCE [LARGE SCALE GENOMIC DNA]</scope>
    <source>
        <strain evidence="3 4">NBRC 108243</strain>
    </source>
</reference>
<proteinExistence type="predicted"/>
<feature type="compositionally biased region" description="Gly residues" evidence="1">
    <location>
        <begin position="388"/>
        <end position="404"/>
    </location>
</feature>
<feature type="transmembrane region" description="Helical" evidence="2">
    <location>
        <begin position="317"/>
        <end position="336"/>
    </location>
</feature>
<dbReference type="eggNOG" id="COG5542">
    <property type="taxonomic scope" value="Bacteria"/>
</dbReference>
<feature type="transmembrane region" description="Helical" evidence="2">
    <location>
        <begin position="229"/>
        <end position="251"/>
    </location>
</feature>
<dbReference type="RefSeq" id="WP_007624221.1">
    <property type="nucleotide sequence ID" value="NZ_BANX01000033.1"/>
</dbReference>
<keyword evidence="2" id="KW-1133">Transmembrane helix</keyword>
<feature type="transmembrane region" description="Helical" evidence="2">
    <location>
        <begin position="99"/>
        <end position="129"/>
    </location>
</feature>
<feature type="region of interest" description="Disordered" evidence="1">
    <location>
        <begin position="388"/>
        <end position="453"/>
    </location>
</feature>
<dbReference type="Proteomes" id="UP000011666">
    <property type="component" value="Unassembled WGS sequence"/>
</dbReference>
<feature type="transmembrane region" description="Helical" evidence="2">
    <location>
        <begin position="195"/>
        <end position="223"/>
    </location>
</feature>